<organism evidence="1 2">
    <name type="scientific">Penicillium citrinum</name>
    <dbReference type="NCBI Taxonomy" id="5077"/>
    <lineage>
        <taxon>Eukaryota</taxon>
        <taxon>Fungi</taxon>
        <taxon>Dikarya</taxon>
        <taxon>Ascomycota</taxon>
        <taxon>Pezizomycotina</taxon>
        <taxon>Eurotiomycetes</taxon>
        <taxon>Eurotiomycetidae</taxon>
        <taxon>Eurotiales</taxon>
        <taxon>Aspergillaceae</taxon>
        <taxon>Penicillium</taxon>
    </lineage>
</organism>
<keyword evidence="2" id="KW-1185">Reference proteome</keyword>
<dbReference type="GeneID" id="81384889"/>
<gene>
    <name evidence="1" type="ORF">N7469_006804</name>
</gene>
<dbReference type="EMBL" id="JAPQKT010000006">
    <property type="protein sequence ID" value="KAJ5226798.1"/>
    <property type="molecule type" value="Genomic_DNA"/>
</dbReference>
<sequence>MTVRDAGRRSLVRTAVDCQCIEGRGSIQNKRPPESRFDFCGTDRRLDIVLAVVAADIRIVQVFKVDLARLAIKLYA</sequence>
<accession>A0A9W9NVH5</accession>
<reference evidence="1" key="1">
    <citation type="submission" date="2022-11" db="EMBL/GenBank/DDBJ databases">
        <authorList>
            <person name="Petersen C."/>
        </authorList>
    </citation>
    <scope>NUCLEOTIDE SEQUENCE</scope>
    <source>
        <strain evidence="1">IBT 23319</strain>
    </source>
</reference>
<evidence type="ECO:0000313" key="2">
    <source>
        <dbReference type="Proteomes" id="UP001147733"/>
    </source>
</evidence>
<dbReference type="Proteomes" id="UP001147733">
    <property type="component" value="Unassembled WGS sequence"/>
</dbReference>
<protein>
    <submittedName>
        <fullName evidence="1">Uncharacterized protein</fullName>
    </submittedName>
</protein>
<proteinExistence type="predicted"/>
<dbReference type="AlphaFoldDB" id="A0A9W9NVH5"/>
<dbReference type="RefSeq" id="XP_056499163.1">
    <property type="nucleotide sequence ID" value="XM_056645722.1"/>
</dbReference>
<name>A0A9W9NVH5_PENCI</name>
<reference evidence="1" key="2">
    <citation type="journal article" date="2023" name="IMA Fungus">
        <title>Comparative genomic study of the Penicillium genus elucidates a diverse pangenome and 15 lateral gene transfer events.</title>
        <authorList>
            <person name="Petersen C."/>
            <person name="Sorensen T."/>
            <person name="Nielsen M.R."/>
            <person name="Sondergaard T.E."/>
            <person name="Sorensen J.L."/>
            <person name="Fitzpatrick D.A."/>
            <person name="Frisvad J.C."/>
            <person name="Nielsen K.L."/>
        </authorList>
    </citation>
    <scope>NUCLEOTIDE SEQUENCE</scope>
    <source>
        <strain evidence="1">IBT 23319</strain>
    </source>
</reference>
<evidence type="ECO:0000313" key="1">
    <source>
        <dbReference type="EMBL" id="KAJ5226798.1"/>
    </source>
</evidence>
<comment type="caution">
    <text evidence="1">The sequence shown here is derived from an EMBL/GenBank/DDBJ whole genome shotgun (WGS) entry which is preliminary data.</text>
</comment>